<feature type="chain" id="PRO_5013150341" description="Beta-lactamase-related domain-containing protein" evidence="1">
    <location>
        <begin position="29"/>
        <end position="500"/>
    </location>
</feature>
<dbReference type="InterPro" id="IPR012338">
    <property type="entry name" value="Beta-lactam/transpept-like"/>
</dbReference>
<dbReference type="EMBL" id="NBWU01000004">
    <property type="protein sequence ID" value="PCE63758.1"/>
    <property type="molecule type" value="Genomic_DNA"/>
</dbReference>
<evidence type="ECO:0000259" key="2">
    <source>
        <dbReference type="Pfam" id="PF00144"/>
    </source>
</evidence>
<keyword evidence="1" id="KW-0732">Signal</keyword>
<dbReference type="Proteomes" id="UP000219559">
    <property type="component" value="Unassembled WGS sequence"/>
</dbReference>
<dbReference type="PANTHER" id="PTHR46825">
    <property type="entry name" value="D-ALANYL-D-ALANINE-CARBOXYPEPTIDASE/ENDOPEPTIDASE AMPH"/>
    <property type="match status" value="1"/>
</dbReference>
<evidence type="ECO:0000313" key="4">
    <source>
        <dbReference type="Proteomes" id="UP000219559"/>
    </source>
</evidence>
<dbReference type="AlphaFoldDB" id="A0A2A4G706"/>
<dbReference type="InterPro" id="IPR011990">
    <property type="entry name" value="TPR-like_helical_dom_sf"/>
</dbReference>
<sequence length="500" mass="56728">MPVFKLIVTMKYKLFFVFALVMANHSFAQSPIIEFIDSLALNKMKNFQVPGLAIGIIQNDTVLYAKGLGVKSINDPEPLTQESLFHMASVSKPFTATALMQLESQGKLELKDKLFDWLPEFKMRDPEYKLISLKHILTHTSGIPDVVDYQWDKAEYDSGSAFRYVRSFSESELDFTPGTGFNYSNAAFDLLAAVIQKASGQTFEDYLQDHILGPTRMVNSTFLKKEVPPALATSPHVFDDKMRLIKSPVYPYNRRHAPSSTLHSNIDDILQWARLQLQEGNFDGKQIISQSAFKALTKIQKPLGEDRGICLGWFQDKINDEVIIKHSGGDEGYSAFFGFLPEKKLAITIMANNDLIITEHLATVILHKILNGKSLNYKTPIHIALGHLIYEKDITTFKETYYAYKNQHADAFGFGNGYLDGLGYQLLDDGMYEKAVDIFKLQVSEHPEEPGFYDSVGDGYRAWERQKIALNWYLKANQKDPEGKMSKEKIDEIKIALIKE</sequence>
<reference evidence="3 4" key="1">
    <citation type="submission" date="2017-04" db="EMBL/GenBank/DDBJ databases">
        <title>A new member of the family Flavobacteriaceae isolated from ascidians.</title>
        <authorList>
            <person name="Chen L."/>
        </authorList>
    </citation>
    <scope>NUCLEOTIDE SEQUENCE [LARGE SCALE GENOMIC DNA]</scope>
    <source>
        <strain evidence="3 4">HQA918</strain>
    </source>
</reference>
<protein>
    <recommendedName>
        <fullName evidence="2">Beta-lactamase-related domain-containing protein</fullName>
    </recommendedName>
</protein>
<dbReference type="OrthoDB" id="9793489at2"/>
<proteinExistence type="predicted"/>
<evidence type="ECO:0000256" key="1">
    <source>
        <dbReference type="SAM" id="SignalP"/>
    </source>
</evidence>
<dbReference type="Gene3D" id="1.25.40.10">
    <property type="entry name" value="Tetratricopeptide repeat domain"/>
    <property type="match status" value="1"/>
</dbReference>
<accession>A0A2A4G706</accession>
<dbReference type="InterPro" id="IPR050491">
    <property type="entry name" value="AmpC-like"/>
</dbReference>
<dbReference type="Gene3D" id="3.40.710.10">
    <property type="entry name" value="DD-peptidase/beta-lactamase superfamily"/>
    <property type="match status" value="1"/>
</dbReference>
<comment type="caution">
    <text evidence="3">The sequence shown here is derived from an EMBL/GenBank/DDBJ whole genome shotgun (WGS) entry which is preliminary data.</text>
</comment>
<dbReference type="PANTHER" id="PTHR46825:SF9">
    <property type="entry name" value="BETA-LACTAMASE-RELATED DOMAIN-CONTAINING PROTEIN"/>
    <property type="match status" value="1"/>
</dbReference>
<organism evidence="3 4">
    <name type="scientific">Sediminicola luteus</name>
    <dbReference type="NCBI Taxonomy" id="319238"/>
    <lineage>
        <taxon>Bacteria</taxon>
        <taxon>Pseudomonadati</taxon>
        <taxon>Bacteroidota</taxon>
        <taxon>Flavobacteriia</taxon>
        <taxon>Flavobacteriales</taxon>
        <taxon>Flavobacteriaceae</taxon>
        <taxon>Sediminicola</taxon>
    </lineage>
</organism>
<dbReference type="Pfam" id="PF00144">
    <property type="entry name" value="Beta-lactamase"/>
    <property type="match status" value="1"/>
</dbReference>
<name>A0A2A4G706_9FLAO</name>
<feature type="signal peptide" evidence="1">
    <location>
        <begin position="1"/>
        <end position="28"/>
    </location>
</feature>
<dbReference type="InterPro" id="IPR001466">
    <property type="entry name" value="Beta-lactam-related"/>
</dbReference>
<evidence type="ECO:0000313" key="3">
    <source>
        <dbReference type="EMBL" id="PCE63758.1"/>
    </source>
</evidence>
<gene>
    <name evidence="3" type="ORF">B7P33_10815</name>
</gene>
<keyword evidence="4" id="KW-1185">Reference proteome</keyword>
<feature type="domain" description="Beta-lactamase-related" evidence="2">
    <location>
        <begin position="41"/>
        <end position="353"/>
    </location>
</feature>
<dbReference type="SUPFAM" id="SSF56601">
    <property type="entry name" value="beta-lactamase/transpeptidase-like"/>
    <property type="match status" value="1"/>
</dbReference>